<evidence type="ECO:0000259" key="9">
    <source>
        <dbReference type="SMART" id="SM01060"/>
    </source>
</evidence>
<name>A0ABT7ST52_9ALTE</name>
<keyword evidence="11" id="KW-1185">Reference proteome</keyword>
<dbReference type="InterPro" id="IPR011614">
    <property type="entry name" value="Catalase_core"/>
</dbReference>
<keyword evidence="4 7" id="KW-0479">Metal-binding</keyword>
<evidence type="ECO:0000256" key="4">
    <source>
        <dbReference type="ARBA" id="ARBA00022723"/>
    </source>
</evidence>
<dbReference type="GO" id="GO:0004601">
    <property type="term" value="F:peroxidase activity"/>
    <property type="evidence" value="ECO:0007669"/>
    <property type="project" value="UniProtKB-KW"/>
</dbReference>
<dbReference type="PROSITE" id="PS51402">
    <property type="entry name" value="CATALASE_3"/>
    <property type="match status" value="1"/>
</dbReference>
<evidence type="ECO:0000313" key="11">
    <source>
        <dbReference type="Proteomes" id="UP001234343"/>
    </source>
</evidence>
<proteinExistence type="inferred from homology"/>
<dbReference type="Proteomes" id="UP001234343">
    <property type="component" value="Unassembled WGS sequence"/>
</dbReference>
<keyword evidence="2 7" id="KW-0575">Peroxidase</keyword>
<dbReference type="SMART" id="SM01060">
    <property type="entry name" value="Catalase"/>
    <property type="match status" value="1"/>
</dbReference>
<dbReference type="InterPro" id="IPR020835">
    <property type="entry name" value="Catalase_sf"/>
</dbReference>
<dbReference type="CDD" id="cd08153">
    <property type="entry name" value="srpA_like"/>
    <property type="match status" value="1"/>
</dbReference>
<feature type="signal peptide" evidence="8">
    <location>
        <begin position="1"/>
        <end position="22"/>
    </location>
</feature>
<evidence type="ECO:0000313" key="10">
    <source>
        <dbReference type="EMBL" id="MDM7859374.1"/>
    </source>
</evidence>
<evidence type="ECO:0000256" key="6">
    <source>
        <dbReference type="ARBA" id="ARBA00023004"/>
    </source>
</evidence>
<dbReference type="SUPFAM" id="SSF56634">
    <property type="entry name" value="Heme-dependent catalase-like"/>
    <property type="match status" value="1"/>
</dbReference>
<evidence type="ECO:0000256" key="8">
    <source>
        <dbReference type="SAM" id="SignalP"/>
    </source>
</evidence>
<keyword evidence="3 7" id="KW-0349">Heme</keyword>
<comment type="cofactor">
    <cofactor evidence="7">
        <name>heme</name>
        <dbReference type="ChEBI" id="CHEBI:30413"/>
    </cofactor>
</comment>
<evidence type="ECO:0000256" key="1">
    <source>
        <dbReference type="ARBA" id="ARBA00005329"/>
    </source>
</evidence>
<dbReference type="EMBL" id="JAUCBP010000002">
    <property type="protein sequence ID" value="MDM7859374.1"/>
    <property type="molecule type" value="Genomic_DNA"/>
</dbReference>
<dbReference type="Gene3D" id="1.20.1280.120">
    <property type="match status" value="1"/>
</dbReference>
<dbReference type="PIRSF" id="PIRSF000296">
    <property type="entry name" value="SrpA"/>
    <property type="match status" value="1"/>
</dbReference>
<dbReference type="InterPro" id="IPR024168">
    <property type="entry name" value="Catalase_SrpA-type_pred"/>
</dbReference>
<dbReference type="Pfam" id="PF00199">
    <property type="entry name" value="Catalase"/>
    <property type="match status" value="1"/>
</dbReference>
<keyword evidence="8" id="KW-0732">Signal</keyword>
<gene>
    <name evidence="10" type="ORF">QTP81_01985</name>
</gene>
<sequence>MKRLLIGVAVSALSAVTLPSVAQSNTTAMEMVELFEKLSGKQPGIRKAHANGLCATANFVPNPAMSEYSSASIFTQETVPATIRFSMGSGNPSADQRASGARGMAIQLAGPNGELHNIVGNSTPIFAAKNPDVFFGLLQTLLPGENGQVDYAKVGQYIATHPSTQPLAQWQQTTNPPYSFGTSKFFGLHTFYFVNAQGTETMFRWHITPDAGERLITNEEKAALPAEFLNNHTTEQFNQDGISFTVTATIGQEGDTTNDPSQAWPTDRDTIEMGKITLTEIGGDACTPINFDPNVMASGFKASDDPVLRMRSPAYAISFGKRLSGQ</sequence>
<reference evidence="10 11" key="1">
    <citation type="submission" date="2023-06" db="EMBL/GenBank/DDBJ databases">
        <title>Alteromonas sp. ASW11-36 isolated from intertidal sand.</title>
        <authorList>
            <person name="Li Y."/>
        </authorList>
    </citation>
    <scope>NUCLEOTIDE SEQUENCE [LARGE SCALE GENOMIC DNA]</scope>
    <source>
        <strain evidence="10 11">ASW11-36</strain>
    </source>
</reference>
<evidence type="ECO:0000256" key="5">
    <source>
        <dbReference type="ARBA" id="ARBA00023002"/>
    </source>
</evidence>
<comment type="similarity">
    <text evidence="1 7">Belongs to the catalase family.</text>
</comment>
<comment type="caution">
    <text evidence="10">The sequence shown here is derived from an EMBL/GenBank/DDBJ whole genome shotgun (WGS) entry which is preliminary data.</text>
</comment>
<dbReference type="PANTHER" id="PTHR11465:SF9">
    <property type="entry name" value="CATALASE"/>
    <property type="match status" value="1"/>
</dbReference>
<dbReference type="InterPro" id="IPR018028">
    <property type="entry name" value="Catalase"/>
</dbReference>
<feature type="domain" description="Catalase core" evidence="9">
    <location>
        <begin position="11"/>
        <end position="323"/>
    </location>
</feature>
<evidence type="ECO:0000256" key="2">
    <source>
        <dbReference type="ARBA" id="ARBA00022559"/>
    </source>
</evidence>
<feature type="chain" id="PRO_5045133534" description="Catalase-related peroxidase" evidence="8">
    <location>
        <begin position="23"/>
        <end position="326"/>
    </location>
</feature>
<dbReference type="PANTHER" id="PTHR11465">
    <property type="entry name" value="CATALASE"/>
    <property type="match status" value="1"/>
</dbReference>
<keyword evidence="6 7" id="KW-0408">Iron</keyword>
<dbReference type="EC" id="1.11.1.-" evidence="7"/>
<evidence type="ECO:0000256" key="7">
    <source>
        <dbReference type="PIRNR" id="PIRNR000296"/>
    </source>
</evidence>
<evidence type="ECO:0000256" key="3">
    <source>
        <dbReference type="ARBA" id="ARBA00022617"/>
    </source>
</evidence>
<keyword evidence="5 7" id="KW-0560">Oxidoreductase</keyword>
<accession>A0ABT7ST52</accession>
<organism evidence="10 11">
    <name type="scientific">Alteromonas arenosi</name>
    <dbReference type="NCBI Taxonomy" id="3055817"/>
    <lineage>
        <taxon>Bacteria</taxon>
        <taxon>Pseudomonadati</taxon>
        <taxon>Pseudomonadota</taxon>
        <taxon>Gammaproteobacteria</taxon>
        <taxon>Alteromonadales</taxon>
        <taxon>Alteromonadaceae</taxon>
        <taxon>Alteromonas/Salinimonas group</taxon>
        <taxon>Alteromonas</taxon>
    </lineage>
</organism>
<protein>
    <recommendedName>
        <fullName evidence="7">Catalase-related peroxidase</fullName>
        <ecNumber evidence="7">1.11.1.-</ecNumber>
    </recommendedName>
</protein>
<comment type="function">
    <text evidence="7">Has an organic peroxide-dependent peroxidase activity.</text>
</comment>
<dbReference type="Gene3D" id="2.40.180.10">
    <property type="entry name" value="Catalase core domain"/>
    <property type="match status" value="1"/>
</dbReference>
<dbReference type="RefSeq" id="WP_289363386.1">
    <property type="nucleotide sequence ID" value="NZ_JAUCBP010000002.1"/>
</dbReference>